<proteinExistence type="predicted"/>
<name>A0A5J6DB21_9CAUD</name>
<sequence length="122" mass="13519">MKSNFETFLNAYLTCLVWSSSATDDNGEEFESLESFDLSESAKINSAYDCAQFIDAAGDLLDNLPSGYDFSNAGHDFWLTRNGHGAGFWDRGLGERGDKLTSLSQSFASKNVYIDAELLYIE</sequence>
<organism evidence="1 2">
    <name type="scientific">Erwinia phage pEp_SNUABM_01</name>
    <dbReference type="NCBI Taxonomy" id="2601643"/>
    <lineage>
        <taxon>Viruses</taxon>
        <taxon>Duplodnaviria</taxon>
        <taxon>Heunggongvirae</taxon>
        <taxon>Uroviricota</taxon>
        <taxon>Caudoviricetes</taxon>
        <taxon>Vequintavirinae</taxon>
        <taxon>Henunavirus</taxon>
        <taxon>Henunavirus SNUABM01</taxon>
    </lineage>
</organism>
<reference evidence="1 2" key="1">
    <citation type="submission" date="2019-07" db="EMBL/GenBank/DDBJ databases">
        <title>Complete genome sequence of bacteriophages infecting Erwinia pyrifoliae.</title>
        <authorList>
            <person name="Kim S.G."/>
            <person name="Park S.C."/>
        </authorList>
    </citation>
    <scope>NUCLEOTIDE SEQUENCE [LARGE SCALE GENOMIC DNA]</scope>
</reference>
<dbReference type="EMBL" id="MN184887">
    <property type="protein sequence ID" value="QEQ95048.1"/>
    <property type="molecule type" value="Genomic_DNA"/>
</dbReference>
<protein>
    <submittedName>
        <fullName evidence="1">Uncharacterized protein</fullName>
    </submittedName>
</protein>
<accession>A0A5J6DB21</accession>
<evidence type="ECO:0000313" key="2">
    <source>
        <dbReference type="Proteomes" id="UP000326545"/>
    </source>
</evidence>
<keyword evidence="2" id="KW-1185">Reference proteome</keyword>
<gene>
    <name evidence="1" type="ORF">pEpSNUABM01_222</name>
</gene>
<dbReference type="Proteomes" id="UP000326545">
    <property type="component" value="Segment"/>
</dbReference>
<evidence type="ECO:0000313" key="1">
    <source>
        <dbReference type="EMBL" id="QEQ95048.1"/>
    </source>
</evidence>